<name>S4RXN3_PETMA</name>
<dbReference type="GO" id="GO:0005634">
    <property type="term" value="C:nucleus"/>
    <property type="evidence" value="ECO:0007669"/>
    <property type="project" value="TreeGrafter"/>
</dbReference>
<dbReference type="InterPro" id="IPR027413">
    <property type="entry name" value="GROEL-like_equatorial_sf"/>
</dbReference>
<dbReference type="GO" id="GO:0005524">
    <property type="term" value="F:ATP binding"/>
    <property type="evidence" value="ECO:0007669"/>
    <property type="project" value="InterPro"/>
</dbReference>
<reference evidence="2" key="1">
    <citation type="submission" date="2025-08" db="UniProtKB">
        <authorList>
            <consortium name="Ensembl"/>
        </authorList>
    </citation>
    <scope>IDENTIFICATION</scope>
</reference>
<dbReference type="Ensembl" id="ENSPMAT00000010018.1">
    <property type="protein sequence ID" value="ENSPMAP00000009974.1"/>
    <property type="gene ID" value="ENSPMAG00000009063.1"/>
</dbReference>
<reference evidence="2" key="2">
    <citation type="submission" date="2025-09" db="UniProtKB">
        <authorList>
            <consortium name="Ensembl"/>
        </authorList>
    </citation>
    <scope>IDENTIFICATION</scope>
</reference>
<dbReference type="HOGENOM" id="CLU_478131_0_0_1"/>
<proteinExistence type="predicted"/>
<dbReference type="GeneTree" id="ENSGT00390000007214"/>
<dbReference type="STRING" id="7757.ENSPMAP00000009974"/>
<dbReference type="SUPFAM" id="SSF48592">
    <property type="entry name" value="GroEL equatorial domain-like"/>
    <property type="match status" value="1"/>
</dbReference>
<sequence>PPRRERKLPSRCVSDPLEDERERGEARLFRTLLGSCYGPQGGLKLLRNAVGGPTVATSTSAVLLPALHPPGPVLRLLAAAVRGHLGRRGDGGLFVALLASLLLEGGWGMEVPPGLTGRVQGRLLQLCESYLRSEECACRLRVDLGSLPRLLSLVLTVLGSKPACLLSRRTARHVSTALLRSFLHTVPSSGPARGDGGDDGRPTTVTLGHAVLVSAVGPPVEETRVLPGLLVETPEVAVSVAGGSPGAEGSIRVAVFNTSLSGDVAEGGERELRHEVAVGVSAHGATLAQLLSLGERLLALGVRLLACQKVVHPALCQFMEERGARVLDRLGASLVEPLCRLTGARPLGSLAGVVTPAQLGLVQGTDGVRVGEKRFLHLRGMDAPAPPVCTLVLCHRNDAALAELKLACQAAQHALQALLKEPLALFGGGCTETHLAAYIRHAAMGMSEELLQELRCSRAQVRSVASHLAGALEAVACTLSQGRGTHLVDSRFGHLWVAWRVALPDEDWEAVLQSCACGAVVSPPPGVSWRWLGQRGHRDSTSLGDEATAPTPLLAPPDPPPSLLLDSFTVRSNALQVAVEVASLLLDVKCTIEDTN</sequence>
<dbReference type="InterPro" id="IPR027409">
    <property type="entry name" value="GroEL-like_apical_dom_sf"/>
</dbReference>
<dbReference type="InterPro" id="IPR002423">
    <property type="entry name" value="Cpn60/GroEL/TCP-1"/>
</dbReference>
<dbReference type="GO" id="GO:0051131">
    <property type="term" value="P:chaperone-mediated protein complex assembly"/>
    <property type="evidence" value="ECO:0007669"/>
    <property type="project" value="TreeGrafter"/>
</dbReference>
<dbReference type="Gene3D" id="3.50.7.10">
    <property type="entry name" value="GroEL"/>
    <property type="match status" value="1"/>
</dbReference>
<dbReference type="InterPro" id="IPR028790">
    <property type="entry name" value="MKKS"/>
</dbReference>
<feature type="region of interest" description="Disordered" evidence="1">
    <location>
        <begin position="536"/>
        <end position="558"/>
    </location>
</feature>
<dbReference type="Gene3D" id="1.10.560.10">
    <property type="entry name" value="GroEL-like equatorial domain"/>
    <property type="match status" value="1"/>
</dbReference>
<evidence type="ECO:0000256" key="1">
    <source>
        <dbReference type="SAM" id="MobiDB-lite"/>
    </source>
</evidence>
<dbReference type="Gene3D" id="3.30.260.10">
    <property type="entry name" value="TCP-1-like chaperonin intermediate domain"/>
    <property type="match status" value="1"/>
</dbReference>
<protein>
    <submittedName>
        <fullName evidence="2">McKusick-Kaufman syndrome</fullName>
    </submittedName>
</protein>
<dbReference type="SUPFAM" id="SSF52029">
    <property type="entry name" value="GroEL apical domain-like"/>
    <property type="match status" value="1"/>
</dbReference>
<dbReference type="GO" id="GO:0032502">
    <property type="term" value="P:developmental process"/>
    <property type="evidence" value="ECO:0007669"/>
    <property type="project" value="TreeGrafter"/>
</dbReference>
<evidence type="ECO:0000313" key="2">
    <source>
        <dbReference type="Ensembl" id="ENSPMAP00000009974.1"/>
    </source>
</evidence>
<dbReference type="PANTHER" id="PTHR46787:SF1">
    <property type="entry name" value="MOLECULAR CHAPERONE MKKS"/>
    <property type="match status" value="1"/>
</dbReference>
<dbReference type="PANTHER" id="PTHR46787">
    <property type="entry name" value="SYNDROMES PUTATIVE CHAPERONIN-RELATED"/>
    <property type="match status" value="1"/>
</dbReference>
<dbReference type="Pfam" id="PF00118">
    <property type="entry name" value="Cpn60_TCP1"/>
    <property type="match status" value="1"/>
</dbReference>
<accession>S4RXN3</accession>
<dbReference type="OMA" id="LFVCQKV"/>
<dbReference type="GO" id="GO:0051082">
    <property type="term" value="F:unfolded protein binding"/>
    <property type="evidence" value="ECO:0007669"/>
    <property type="project" value="InterPro"/>
</dbReference>
<dbReference type="AlphaFoldDB" id="S4RXN3"/>
<dbReference type="GO" id="GO:0060271">
    <property type="term" value="P:cilium assembly"/>
    <property type="evidence" value="ECO:0007669"/>
    <property type="project" value="InterPro"/>
</dbReference>
<dbReference type="GO" id="GO:0005737">
    <property type="term" value="C:cytoplasm"/>
    <property type="evidence" value="ECO:0007669"/>
    <property type="project" value="TreeGrafter"/>
</dbReference>
<dbReference type="InterPro" id="IPR027410">
    <property type="entry name" value="TCP-1-like_intermed_sf"/>
</dbReference>
<organism evidence="2">
    <name type="scientific">Petromyzon marinus</name>
    <name type="common">Sea lamprey</name>
    <dbReference type="NCBI Taxonomy" id="7757"/>
    <lineage>
        <taxon>Eukaryota</taxon>
        <taxon>Metazoa</taxon>
        <taxon>Chordata</taxon>
        <taxon>Craniata</taxon>
        <taxon>Vertebrata</taxon>
        <taxon>Cyclostomata</taxon>
        <taxon>Hyperoartia</taxon>
        <taxon>Petromyzontiformes</taxon>
        <taxon>Petromyzontidae</taxon>
        <taxon>Petromyzon</taxon>
    </lineage>
</organism>
<dbReference type="GO" id="GO:1902636">
    <property type="term" value="C:kinociliary basal body"/>
    <property type="evidence" value="ECO:0007669"/>
    <property type="project" value="TreeGrafter"/>
</dbReference>
<dbReference type="GO" id="GO:0006457">
    <property type="term" value="P:protein folding"/>
    <property type="evidence" value="ECO:0007669"/>
    <property type="project" value="InterPro"/>
</dbReference>